<dbReference type="Pfam" id="PF05117">
    <property type="entry name" value="DUF695"/>
    <property type="match status" value="1"/>
</dbReference>
<name>A0ABP7JBJ3_9ACTN</name>
<proteinExistence type="predicted"/>
<feature type="domain" description="DUF695" evidence="1">
    <location>
        <begin position="242"/>
        <end position="341"/>
    </location>
</feature>
<protein>
    <recommendedName>
        <fullName evidence="1">DUF695 domain-containing protein</fullName>
    </recommendedName>
</protein>
<sequence length="347" mass="37612">MRLFGRRSEPGEPVDGIADFWAWWAEARPRADALLEAGDAIGLAEEIAPAVTALDPALVWDITPGKTAQQALIVSSAGNPELRPLAHRWALAAPPPDELWEFHPSRQANPGAMELTLDVGGHEFDLDKLVLGLRVPKGTPRIDVAAYHPIFPDLEDETRIEATMLALDWLLGEDEVARWVGEIVAASFQPLDAVAAVHLPSVVADLASEYQEEQWALMEGQTASGARLIATTRYPLRPVDYPLFDQHIAITLPYIDADDDGLPAGGSSAALREFEERLAYRIDRLNGTAVLAAHMSAEGARVLHVYADPSGDAAIHAKELIVGWEEGPARVDVVSDPGWIAISPFLS</sequence>
<dbReference type="RefSeq" id="WP_344951234.1">
    <property type="nucleotide sequence ID" value="NZ_BAAAZR010000043.1"/>
</dbReference>
<dbReference type="EMBL" id="BAAAZR010000043">
    <property type="protein sequence ID" value="GAA3839582.1"/>
    <property type="molecule type" value="Genomic_DNA"/>
</dbReference>
<evidence type="ECO:0000313" key="3">
    <source>
        <dbReference type="Proteomes" id="UP001500888"/>
    </source>
</evidence>
<evidence type="ECO:0000313" key="2">
    <source>
        <dbReference type="EMBL" id="GAA3839582.1"/>
    </source>
</evidence>
<dbReference type="InterPro" id="IPR016097">
    <property type="entry name" value="DUF695"/>
</dbReference>
<evidence type="ECO:0000259" key="1">
    <source>
        <dbReference type="Pfam" id="PF05117"/>
    </source>
</evidence>
<gene>
    <name evidence="2" type="ORF">GCM10022226_72360</name>
</gene>
<accession>A0ABP7JBJ3</accession>
<dbReference type="Proteomes" id="UP001500888">
    <property type="component" value="Unassembled WGS sequence"/>
</dbReference>
<organism evidence="2 3">
    <name type="scientific">Sphaerisporangium flaviroseum</name>
    <dbReference type="NCBI Taxonomy" id="509199"/>
    <lineage>
        <taxon>Bacteria</taxon>
        <taxon>Bacillati</taxon>
        <taxon>Actinomycetota</taxon>
        <taxon>Actinomycetes</taxon>
        <taxon>Streptosporangiales</taxon>
        <taxon>Streptosporangiaceae</taxon>
        <taxon>Sphaerisporangium</taxon>
    </lineage>
</organism>
<keyword evidence="3" id="KW-1185">Reference proteome</keyword>
<comment type="caution">
    <text evidence="2">The sequence shown here is derived from an EMBL/GenBank/DDBJ whole genome shotgun (WGS) entry which is preliminary data.</text>
</comment>
<reference evidence="3" key="1">
    <citation type="journal article" date="2019" name="Int. J. Syst. Evol. Microbiol.">
        <title>The Global Catalogue of Microorganisms (GCM) 10K type strain sequencing project: providing services to taxonomists for standard genome sequencing and annotation.</title>
        <authorList>
            <consortium name="The Broad Institute Genomics Platform"/>
            <consortium name="The Broad Institute Genome Sequencing Center for Infectious Disease"/>
            <person name="Wu L."/>
            <person name="Ma J."/>
        </authorList>
    </citation>
    <scope>NUCLEOTIDE SEQUENCE [LARGE SCALE GENOMIC DNA]</scope>
    <source>
        <strain evidence="3">JCM 16908</strain>
    </source>
</reference>